<dbReference type="Pfam" id="PF00300">
    <property type="entry name" value="His_Phos_1"/>
    <property type="match status" value="1"/>
</dbReference>
<dbReference type="RefSeq" id="WP_377119624.1">
    <property type="nucleotide sequence ID" value="NZ_JBHRSD010000001.1"/>
</dbReference>
<dbReference type="Gene3D" id="3.40.50.1240">
    <property type="entry name" value="Phosphoglycerate mutase-like"/>
    <property type="match status" value="1"/>
</dbReference>
<dbReference type="Proteomes" id="UP001595453">
    <property type="component" value="Unassembled WGS sequence"/>
</dbReference>
<dbReference type="CDD" id="cd07040">
    <property type="entry name" value="HP"/>
    <property type="match status" value="1"/>
</dbReference>
<dbReference type="SMART" id="SM00855">
    <property type="entry name" value="PGAM"/>
    <property type="match status" value="1"/>
</dbReference>
<comment type="caution">
    <text evidence="2">The sequence shown here is derived from an EMBL/GenBank/DDBJ whole genome shotgun (WGS) entry which is preliminary data.</text>
</comment>
<dbReference type="InterPro" id="IPR029033">
    <property type="entry name" value="His_PPase_superfam"/>
</dbReference>
<dbReference type="InterPro" id="IPR013078">
    <property type="entry name" value="His_Pase_superF_clade-1"/>
</dbReference>
<evidence type="ECO:0000313" key="2">
    <source>
        <dbReference type="EMBL" id="MFC3030932.1"/>
    </source>
</evidence>
<proteinExistence type="predicted"/>
<keyword evidence="1" id="KW-0378">Hydrolase</keyword>
<reference evidence="3" key="1">
    <citation type="journal article" date="2019" name="Int. J. Syst. Evol. Microbiol.">
        <title>The Global Catalogue of Microorganisms (GCM) 10K type strain sequencing project: providing services to taxonomists for standard genome sequencing and annotation.</title>
        <authorList>
            <consortium name="The Broad Institute Genomics Platform"/>
            <consortium name="The Broad Institute Genome Sequencing Center for Infectious Disease"/>
            <person name="Wu L."/>
            <person name="Ma J."/>
        </authorList>
    </citation>
    <scope>NUCLEOTIDE SEQUENCE [LARGE SCALE GENOMIC DNA]</scope>
    <source>
        <strain evidence="3">KCTC 42730</strain>
    </source>
</reference>
<gene>
    <name evidence="2" type="ORF">ACFOEE_00100</name>
</gene>
<dbReference type="InterPro" id="IPR051021">
    <property type="entry name" value="Mito_Ser/Thr_phosphatase"/>
</dbReference>
<protein>
    <submittedName>
        <fullName evidence="2">SixA phosphatase family protein</fullName>
    </submittedName>
</protein>
<evidence type="ECO:0000256" key="1">
    <source>
        <dbReference type="ARBA" id="ARBA00022801"/>
    </source>
</evidence>
<keyword evidence="3" id="KW-1185">Reference proteome</keyword>
<evidence type="ECO:0000313" key="3">
    <source>
        <dbReference type="Proteomes" id="UP001595453"/>
    </source>
</evidence>
<accession>A0ABV7CEV6</accession>
<sequence length="177" mass="19600">MTESNSKIILLMRHAKAEELQPEQLDEARELTKAGEQQAKRVADFLSGQNLVPAQVLSSPYPRAQQSAELVLKQLQKSAKVAKQLAVQQEAALALNAPVKQFQDLLSAQWPSLAGVSLWVSHEPNISRYLSRLLASKSTVYDIKKASVTALQITKAEDSEQLMVKLLFTLPPKLMPK</sequence>
<name>A0ABV7CEV6_9GAMM</name>
<dbReference type="PANTHER" id="PTHR20935">
    <property type="entry name" value="PHOSPHOGLYCERATE MUTASE-RELATED"/>
    <property type="match status" value="1"/>
</dbReference>
<organism evidence="2 3">
    <name type="scientific">Pseudoalteromonas fenneropenaei</name>
    <dbReference type="NCBI Taxonomy" id="1737459"/>
    <lineage>
        <taxon>Bacteria</taxon>
        <taxon>Pseudomonadati</taxon>
        <taxon>Pseudomonadota</taxon>
        <taxon>Gammaproteobacteria</taxon>
        <taxon>Alteromonadales</taxon>
        <taxon>Pseudoalteromonadaceae</taxon>
        <taxon>Pseudoalteromonas</taxon>
    </lineage>
</organism>
<dbReference type="SUPFAM" id="SSF53254">
    <property type="entry name" value="Phosphoglycerate mutase-like"/>
    <property type="match status" value="1"/>
</dbReference>
<dbReference type="EMBL" id="JBHRSD010000001">
    <property type="protein sequence ID" value="MFC3030932.1"/>
    <property type="molecule type" value="Genomic_DNA"/>
</dbReference>